<dbReference type="InterPro" id="IPR025887">
    <property type="entry name" value="Glyco_hydro_31_N_dom"/>
</dbReference>
<evidence type="ECO:0000256" key="3">
    <source>
        <dbReference type="ARBA" id="ARBA00023295"/>
    </source>
</evidence>
<protein>
    <recommendedName>
        <fullName evidence="5">alpha-D-xyloside xylohydrolase</fullName>
        <ecNumber evidence="5">3.2.1.177</ecNumber>
    </recommendedName>
</protein>
<dbReference type="SUPFAM" id="SSF117125">
    <property type="entry name" value="Putative glucosidase YicI, C-terminal domain"/>
    <property type="match status" value="1"/>
</dbReference>
<dbReference type="InterPro" id="IPR017853">
    <property type="entry name" value="GH"/>
</dbReference>
<evidence type="ECO:0000313" key="12">
    <source>
        <dbReference type="EMBL" id="XDS50484.1"/>
    </source>
</evidence>
<feature type="domain" description="Glycoside hydrolase family 31 TIM barrel" evidence="7">
    <location>
        <begin position="285"/>
        <end position="614"/>
    </location>
</feature>
<dbReference type="InterPro" id="IPR048395">
    <property type="entry name" value="Glyco_hydro_31_C"/>
</dbReference>
<dbReference type="CDD" id="cd14752">
    <property type="entry name" value="GH31_N"/>
    <property type="match status" value="1"/>
</dbReference>
<dbReference type="SUPFAM" id="SSF51011">
    <property type="entry name" value="Glycosyl hydrolase domain"/>
    <property type="match status" value="1"/>
</dbReference>
<accession>A0AB39UAX0</accession>
<dbReference type="EMBL" id="CP129675">
    <property type="protein sequence ID" value="XDS45956.1"/>
    <property type="molecule type" value="Genomic_DNA"/>
</dbReference>
<dbReference type="GO" id="GO:0061634">
    <property type="term" value="F:alpha-D-xyloside xylohydrolase"/>
    <property type="evidence" value="ECO:0007669"/>
    <property type="project" value="UniProtKB-EC"/>
</dbReference>
<name>A0AB39UAX0_9BIFI</name>
<proteinExistence type="inferred from homology"/>
<dbReference type="InterPro" id="IPR050985">
    <property type="entry name" value="Alpha-glycosidase_related"/>
</dbReference>
<sequence length="794" mass="88909">MKFSNGYWLRKEHVSAIFARQIHEVASSADGHSMDILVPCAYLNDRADSVNLPAFNVHVSSPAEGVIRVHASHWRGARCDEGFPFEDEDYESGAVASCDGRTVFSSGPMSLEVCDGAAWGMRFCVDGTVIAQMAEKSLARYVLDAQASVSSSPAGDEFSPSLSGLAKDESDAFTAVGLSINPDETIYGFGERFGPFVKNGQSIDIWNMDGGTASDQAYKNVPFYLSSAGYGILVNQRGHVSFEVGSENTNEVQFSVPGESVDFLVFYGPTPKRILDRYTRLLGRPAIVPAWSYGLWLTTSFTTEYDDQTVNEMVKGMFDRGIPLSAFHYDCFWMRQFHWTDFTWDSEKFKDPRETLARLHNDRKLHVCAWINPYIAQNGSMFDEGRDRGYLVRRPDGEIWQTDLWQAGMGLVDFTNPEAYRWFQGKVRDLVHMGIDAIKTDFGERIPTDVAWFDGSDPQIMHNWYTQLYNQAVFEVLEQERGVGNAVLYARSATAGGQKQPIHWGGDCESTFESMAESLRGGLSLASSGFGYWSHDIGGFEGEHPDSSVYKRWVAFGLLSSHSRMHGSKAYRVPWLFDEVDRDKGLSVPDNESAVAVARKFTHLKLDLLPYLYAAGVEAHEFGTPVMRPMYMEFPDDLNARNLHQQYMLGPSLLVAPVFTYSGDVSYYLPAGCWTNWFSGEQVSSETGIWRHERHAFDSIPLWIRDGSLIVTGRNHDSPEYEYGRDPIIIVSFSRHHAEDSLSAVVTESDGGKVTFTATRDGDGVRLRSSDSRDFTARDVLGQERRSHGGELVL</sequence>
<evidence type="ECO:0000313" key="10">
    <source>
        <dbReference type="EMBL" id="XDS45956.1"/>
    </source>
</evidence>
<dbReference type="AlphaFoldDB" id="A0AB39UAX0"/>
<dbReference type="Pfam" id="PF01055">
    <property type="entry name" value="Glyco_hydro_31_2nd"/>
    <property type="match status" value="1"/>
</dbReference>
<dbReference type="RefSeq" id="WP_369341449.1">
    <property type="nucleotide sequence ID" value="NZ_CP129675.1"/>
</dbReference>
<dbReference type="CDD" id="cd06593">
    <property type="entry name" value="GH31_xylosidase_YicI"/>
    <property type="match status" value="1"/>
</dbReference>
<evidence type="ECO:0000259" key="9">
    <source>
        <dbReference type="Pfam" id="PF21365"/>
    </source>
</evidence>
<dbReference type="SUPFAM" id="SSF74650">
    <property type="entry name" value="Galactose mutarotase-like"/>
    <property type="match status" value="1"/>
</dbReference>
<keyword evidence="3 6" id="KW-0326">Glycosidase</keyword>
<feature type="domain" description="Glycosyl hydrolase family 31 C-terminal" evidence="9">
    <location>
        <begin position="623"/>
        <end position="710"/>
    </location>
</feature>
<dbReference type="InterPro" id="IPR013780">
    <property type="entry name" value="Glyco_hydro_b"/>
</dbReference>
<organism evidence="10">
    <name type="scientific">Bifidobacterium fermentum</name>
    <dbReference type="NCBI Taxonomy" id="3059035"/>
    <lineage>
        <taxon>Bacteria</taxon>
        <taxon>Bacillati</taxon>
        <taxon>Actinomycetota</taxon>
        <taxon>Actinomycetes</taxon>
        <taxon>Bifidobacteriales</taxon>
        <taxon>Bifidobacteriaceae</taxon>
        <taxon>Bifidobacterium</taxon>
    </lineage>
</organism>
<dbReference type="Gene3D" id="2.60.40.1180">
    <property type="entry name" value="Golgi alpha-mannosidase II"/>
    <property type="match status" value="1"/>
</dbReference>
<evidence type="ECO:0000256" key="4">
    <source>
        <dbReference type="ARBA" id="ARBA00052064"/>
    </source>
</evidence>
<evidence type="ECO:0000259" key="8">
    <source>
        <dbReference type="Pfam" id="PF13802"/>
    </source>
</evidence>
<dbReference type="KEGG" id="bfk:QN062_08890"/>
<dbReference type="GO" id="GO:0005975">
    <property type="term" value="P:carbohydrate metabolic process"/>
    <property type="evidence" value="ECO:0007669"/>
    <property type="project" value="InterPro"/>
</dbReference>
<evidence type="ECO:0000313" key="11">
    <source>
        <dbReference type="EMBL" id="XDS49262.1"/>
    </source>
</evidence>
<dbReference type="InterPro" id="IPR000322">
    <property type="entry name" value="Glyco_hydro_31_TIM"/>
</dbReference>
<dbReference type="Gene3D" id="3.20.20.80">
    <property type="entry name" value="Glycosidases"/>
    <property type="match status" value="1"/>
</dbReference>
<comment type="similarity">
    <text evidence="1 6">Belongs to the glycosyl hydrolase 31 family.</text>
</comment>
<evidence type="ECO:0000256" key="6">
    <source>
        <dbReference type="RuleBase" id="RU361185"/>
    </source>
</evidence>
<evidence type="ECO:0000256" key="1">
    <source>
        <dbReference type="ARBA" id="ARBA00007806"/>
    </source>
</evidence>
<dbReference type="SUPFAM" id="SSF51445">
    <property type="entry name" value="(Trans)glycosidases"/>
    <property type="match status" value="1"/>
</dbReference>
<dbReference type="PANTHER" id="PTHR43053:SF4">
    <property type="entry name" value="MYOGENESIS-REGULATING GLYCOSIDASE"/>
    <property type="match status" value="1"/>
</dbReference>
<reference evidence="10" key="1">
    <citation type="submission" date="2023-07" db="EMBL/GenBank/DDBJ databases">
        <title>Bifidobacterium aquikefiriaerophilum sp. nov. and Bifidobacterium eccum sp. nov., isolated from water kefir.</title>
        <authorList>
            <person name="Breselge S."/>
            <person name="Bellassi P."/>
            <person name="Barcenilla C."/>
            <person name="Alvarez-Ordonez A."/>
            <person name="Morelli L."/>
            <person name="Cotter P.D."/>
        </authorList>
    </citation>
    <scope>NUCLEOTIDE SEQUENCE</scope>
    <source>
        <strain evidence="12">WK012_4_13</strain>
        <strain evidence="11">WK013_4_14</strain>
        <strain evidence="10">WK048_4_13</strain>
    </source>
</reference>
<evidence type="ECO:0000259" key="7">
    <source>
        <dbReference type="Pfam" id="PF01055"/>
    </source>
</evidence>
<dbReference type="NCBIfam" id="NF007940">
    <property type="entry name" value="PRK10658.1"/>
    <property type="match status" value="1"/>
</dbReference>
<feature type="domain" description="Glycoside hydrolase family 31 N-terminal" evidence="8">
    <location>
        <begin position="57"/>
        <end position="242"/>
    </location>
</feature>
<dbReference type="EMBL" id="CP129682">
    <property type="protein sequence ID" value="XDS49262.1"/>
    <property type="molecule type" value="Genomic_DNA"/>
</dbReference>
<dbReference type="FunFam" id="3.20.20.80:FF:000053">
    <property type="entry name" value="Alpha-xylosidase YicI"/>
    <property type="match status" value="1"/>
</dbReference>
<keyword evidence="2 6" id="KW-0378">Hydrolase</keyword>
<dbReference type="EMBL" id="CP129683">
    <property type="protein sequence ID" value="XDS50484.1"/>
    <property type="molecule type" value="Genomic_DNA"/>
</dbReference>
<dbReference type="Pfam" id="PF21365">
    <property type="entry name" value="Glyco_hydro_31_3rd"/>
    <property type="match status" value="1"/>
</dbReference>
<evidence type="ECO:0000256" key="5">
    <source>
        <dbReference type="ARBA" id="ARBA00066962"/>
    </source>
</evidence>
<dbReference type="PANTHER" id="PTHR43053">
    <property type="entry name" value="GLYCOSIDASE FAMILY 31"/>
    <property type="match status" value="1"/>
</dbReference>
<dbReference type="Pfam" id="PF13802">
    <property type="entry name" value="Gal_mutarotas_2"/>
    <property type="match status" value="1"/>
</dbReference>
<comment type="catalytic activity">
    <reaction evidence="4">
        <text>Hydrolysis of terminal, non-reducing alpha-D-xylose residues with release of alpha-D-xylose.</text>
        <dbReference type="EC" id="3.2.1.177"/>
    </reaction>
</comment>
<dbReference type="InterPro" id="IPR011013">
    <property type="entry name" value="Gal_mutarotase_sf_dom"/>
</dbReference>
<dbReference type="GO" id="GO:0030246">
    <property type="term" value="F:carbohydrate binding"/>
    <property type="evidence" value="ECO:0007669"/>
    <property type="project" value="InterPro"/>
</dbReference>
<gene>
    <name evidence="10" type="primary">yicI</name>
    <name evidence="12" type="ORF">QN062_08890</name>
    <name evidence="11" type="ORF">QN216_03085</name>
    <name evidence="10" type="ORF">QN217_07360</name>
</gene>
<dbReference type="Gene3D" id="2.60.40.1760">
    <property type="entry name" value="glycosyl hydrolase (family 31)"/>
    <property type="match status" value="1"/>
</dbReference>
<dbReference type="EC" id="3.2.1.177" evidence="5"/>
<evidence type="ECO:0000256" key="2">
    <source>
        <dbReference type="ARBA" id="ARBA00022801"/>
    </source>
</evidence>